<proteinExistence type="predicted"/>
<evidence type="ECO:0008006" key="4">
    <source>
        <dbReference type="Google" id="ProtNLM"/>
    </source>
</evidence>
<dbReference type="Proteomes" id="UP000319897">
    <property type="component" value="Unassembled WGS sequence"/>
</dbReference>
<feature type="compositionally biased region" description="Basic and acidic residues" evidence="1">
    <location>
        <begin position="121"/>
        <end position="142"/>
    </location>
</feature>
<evidence type="ECO:0000313" key="3">
    <source>
        <dbReference type="Proteomes" id="UP000319897"/>
    </source>
</evidence>
<protein>
    <recommendedName>
        <fullName evidence="4">Flagellar FliJ protein</fullName>
    </recommendedName>
</protein>
<evidence type="ECO:0000313" key="2">
    <source>
        <dbReference type="EMBL" id="TPE60145.1"/>
    </source>
</evidence>
<accession>A0A501XI35</accession>
<organism evidence="2 3">
    <name type="scientific">Sandaracinobacter neustonicus</name>
    <dbReference type="NCBI Taxonomy" id="1715348"/>
    <lineage>
        <taxon>Bacteria</taxon>
        <taxon>Pseudomonadati</taxon>
        <taxon>Pseudomonadota</taxon>
        <taxon>Alphaproteobacteria</taxon>
        <taxon>Sphingomonadales</taxon>
        <taxon>Sphingosinicellaceae</taxon>
        <taxon>Sandaracinobacter</taxon>
    </lineage>
</organism>
<sequence>MVELMPDARTRLRRLILLLRAARVREATALRELGAAISAEADASARRNRILSLLQDTTPLMGAIPSGSLAAGAQLRSLLAPAQASAAVEIEAAARRRVRAQQAVESARARCRRLADSLTATRREADAETERFADPAPRRLRA</sequence>
<reference evidence="2 3" key="1">
    <citation type="submission" date="2019-06" db="EMBL/GenBank/DDBJ databases">
        <authorList>
            <person name="Lee I."/>
            <person name="Jang G.I."/>
            <person name="Hwang C.Y."/>
        </authorList>
    </citation>
    <scope>NUCLEOTIDE SEQUENCE [LARGE SCALE GENOMIC DNA]</scope>
    <source>
        <strain evidence="2 3">PAMC 28131</strain>
    </source>
</reference>
<gene>
    <name evidence="2" type="ORF">FJQ54_12100</name>
</gene>
<dbReference type="AlphaFoldDB" id="A0A501XI35"/>
<dbReference type="RefSeq" id="WP_140928671.1">
    <property type="nucleotide sequence ID" value="NZ_VFSU01000028.1"/>
</dbReference>
<dbReference type="EMBL" id="VFSU01000028">
    <property type="protein sequence ID" value="TPE60145.1"/>
    <property type="molecule type" value="Genomic_DNA"/>
</dbReference>
<feature type="region of interest" description="Disordered" evidence="1">
    <location>
        <begin position="119"/>
        <end position="142"/>
    </location>
</feature>
<name>A0A501XI35_9SPHN</name>
<keyword evidence="3" id="KW-1185">Reference proteome</keyword>
<comment type="caution">
    <text evidence="2">The sequence shown here is derived from an EMBL/GenBank/DDBJ whole genome shotgun (WGS) entry which is preliminary data.</text>
</comment>
<evidence type="ECO:0000256" key="1">
    <source>
        <dbReference type="SAM" id="MobiDB-lite"/>
    </source>
</evidence>